<feature type="domain" description="FAD-dependent oxidoreductase 2 FAD-binding" evidence="5">
    <location>
        <begin position="5"/>
        <end position="470"/>
    </location>
</feature>
<dbReference type="InterPro" id="IPR027477">
    <property type="entry name" value="Succ_DH/fumarate_Rdtase_cat_sf"/>
</dbReference>
<dbReference type="AlphaFoldDB" id="A0A1I0PTR5"/>
<sequence length="490" mass="52429">MSKQIVVVGSGNAAMCAGIAALEAGASVLMLEKADQDLAGGNTKYTAGAMRFAYDNADDLLPLLKDPNDPRLAVTDFGGYTKAKFADDLLGFNGGRALSDEQKRLIDQSLPAMQWLGGHGVKFEPIYARQSFEKDGRHVFWGGLTLAAENEGVGLFDMELAAFERLGGVIRYDAAVTGLIVEYGQVTGVNIGEEVIKADAVILACGGFEASKARRRDWMGGHWDKAKVRGTPMNTGDGLAMAIEIGAQKNGLDDGCHATPMDLHMPDYANLDLPASERKNYRKICYFLGVMLNADGDRFVDEGENFRNYTYAQFGKAVLDQPGHFAWQIFDAKVDELLYAEYSFHDAHYVQAETLEALCEKLDGVDAKAALNTLTAYNDAVNADVAFDPTKLDGKDTRGLPLAKSNWAQRLDTPPFKAYPVTGGITFTYCGVKVSESGAVLDDHEKPIAGLFAAGEMVGGVFYEGYPGGSGLTSGAVFGRIAGVGAAAGV</sequence>
<keyword evidence="3" id="KW-0274">FAD</keyword>
<evidence type="ECO:0000313" key="7">
    <source>
        <dbReference type="Proteomes" id="UP000199167"/>
    </source>
</evidence>
<keyword evidence="4" id="KW-0560">Oxidoreductase</keyword>
<dbReference type="InterPro" id="IPR003953">
    <property type="entry name" value="FAD-dep_OxRdtase_2_FAD-bd"/>
</dbReference>
<dbReference type="PANTHER" id="PTHR43400:SF7">
    <property type="entry name" value="FAD-DEPENDENT OXIDOREDUCTASE 2 FAD BINDING DOMAIN-CONTAINING PROTEIN"/>
    <property type="match status" value="1"/>
</dbReference>
<evidence type="ECO:0000256" key="1">
    <source>
        <dbReference type="ARBA" id="ARBA00001974"/>
    </source>
</evidence>
<dbReference type="InterPro" id="IPR036188">
    <property type="entry name" value="FAD/NAD-bd_sf"/>
</dbReference>
<evidence type="ECO:0000313" key="6">
    <source>
        <dbReference type="EMBL" id="SEW17797.1"/>
    </source>
</evidence>
<dbReference type="Pfam" id="PF00890">
    <property type="entry name" value="FAD_binding_2"/>
    <property type="match status" value="1"/>
</dbReference>
<keyword evidence="7" id="KW-1185">Reference proteome</keyword>
<evidence type="ECO:0000256" key="2">
    <source>
        <dbReference type="ARBA" id="ARBA00022630"/>
    </source>
</evidence>
<dbReference type="PANTHER" id="PTHR43400">
    <property type="entry name" value="FUMARATE REDUCTASE"/>
    <property type="match status" value="1"/>
</dbReference>
<proteinExistence type="predicted"/>
<keyword evidence="2" id="KW-0285">Flavoprotein</keyword>
<comment type="cofactor">
    <cofactor evidence="1">
        <name>FAD</name>
        <dbReference type="ChEBI" id="CHEBI:57692"/>
    </cofactor>
</comment>
<dbReference type="OrthoDB" id="3178130at2"/>
<reference evidence="6 7" key="1">
    <citation type="submission" date="2016-10" db="EMBL/GenBank/DDBJ databases">
        <authorList>
            <person name="de Groot N.N."/>
        </authorList>
    </citation>
    <scope>NUCLEOTIDE SEQUENCE [LARGE SCALE GENOMIC DNA]</scope>
    <source>
        <strain evidence="6 7">DSM 17925</strain>
    </source>
</reference>
<evidence type="ECO:0000259" key="5">
    <source>
        <dbReference type="Pfam" id="PF00890"/>
    </source>
</evidence>
<dbReference type="SUPFAM" id="SSF56425">
    <property type="entry name" value="Succinate dehydrogenase/fumarate reductase flavoprotein, catalytic domain"/>
    <property type="match status" value="1"/>
</dbReference>
<name>A0A1I0PTR5_9RHOB</name>
<protein>
    <submittedName>
        <fullName evidence="6">Tricarballylate dehydrogenase</fullName>
    </submittedName>
</protein>
<dbReference type="Gene3D" id="3.90.700.10">
    <property type="entry name" value="Succinate dehydrogenase/fumarate reductase flavoprotein, catalytic domain"/>
    <property type="match status" value="1"/>
</dbReference>
<dbReference type="Proteomes" id="UP000199167">
    <property type="component" value="Unassembled WGS sequence"/>
</dbReference>
<evidence type="ECO:0000256" key="4">
    <source>
        <dbReference type="ARBA" id="ARBA00023002"/>
    </source>
</evidence>
<dbReference type="STRING" id="364200.SAMN04488515_1420"/>
<dbReference type="SUPFAM" id="SSF51905">
    <property type="entry name" value="FAD/NAD(P)-binding domain"/>
    <property type="match status" value="1"/>
</dbReference>
<dbReference type="RefSeq" id="WP_089992045.1">
    <property type="nucleotide sequence ID" value="NZ_FOIZ01000001.1"/>
</dbReference>
<dbReference type="Gene3D" id="3.50.50.60">
    <property type="entry name" value="FAD/NAD(P)-binding domain"/>
    <property type="match status" value="1"/>
</dbReference>
<evidence type="ECO:0000256" key="3">
    <source>
        <dbReference type="ARBA" id="ARBA00022827"/>
    </source>
</evidence>
<dbReference type="NCBIfam" id="NF006130">
    <property type="entry name" value="PRK08274.1"/>
    <property type="match status" value="1"/>
</dbReference>
<dbReference type="EMBL" id="FOIZ01000001">
    <property type="protein sequence ID" value="SEW17797.1"/>
    <property type="molecule type" value="Genomic_DNA"/>
</dbReference>
<dbReference type="GO" id="GO:0016491">
    <property type="term" value="F:oxidoreductase activity"/>
    <property type="evidence" value="ECO:0007669"/>
    <property type="project" value="UniProtKB-KW"/>
</dbReference>
<organism evidence="6 7">
    <name type="scientific">Cognatiyoonia koreensis</name>
    <dbReference type="NCBI Taxonomy" id="364200"/>
    <lineage>
        <taxon>Bacteria</taxon>
        <taxon>Pseudomonadati</taxon>
        <taxon>Pseudomonadota</taxon>
        <taxon>Alphaproteobacteria</taxon>
        <taxon>Rhodobacterales</taxon>
        <taxon>Paracoccaceae</taxon>
        <taxon>Cognatiyoonia</taxon>
    </lineage>
</organism>
<dbReference type="InterPro" id="IPR050315">
    <property type="entry name" value="FAD-oxidoreductase_2"/>
</dbReference>
<accession>A0A1I0PTR5</accession>
<gene>
    <name evidence="6" type="ORF">SAMN04488515_1420</name>
</gene>